<gene>
    <name evidence="1" type="ORF">LCGC14_2159020</name>
</gene>
<dbReference type="EMBL" id="LAZR01027663">
    <property type="protein sequence ID" value="KKL65029.1"/>
    <property type="molecule type" value="Genomic_DNA"/>
</dbReference>
<comment type="caution">
    <text evidence="1">The sequence shown here is derived from an EMBL/GenBank/DDBJ whole genome shotgun (WGS) entry which is preliminary data.</text>
</comment>
<proteinExistence type="predicted"/>
<dbReference type="AlphaFoldDB" id="A0A0F9DTH7"/>
<protein>
    <submittedName>
        <fullName evidence="1">Uncharacterized protein</fullName>
    </submittedName>
</protein>
<name>A0A0F9DTH7_9ZZZZ</name>
<reference evidence="1" key="1">
    <citation type="journal article" date="2015" name="Nature">
        <title>Complex archaea that bridge the gap between prokaryotes and eukaryotes.</title>
        <authorList>
            <person name="Spang A."/>
            <person name="Saw J.H."/>
            <person name="Jorgensen S.L."/>
            <person name="Zaremba-Niedzwiedzka K."/>
            <person name="Martijn J."/>
            <person name="Lind A.E."/>
            <person name="van Eijk R."/>
            <person name="Schleper C."/>
            <person name="Guy L."/>
            <person name="Ettema T.J."/>
        </authorList>
    </citation>
    <scope>NUCLEOTIDE SEQUENCE</scope>
</reference>
<feature type="non-terminal residue" evidence="1">
    <location>
        <position position="58"/>
    </location>
</feature>
<evidence type="ECO:0000313" key="1">
    <source>
        <dbReference type="EMBL" id="KKL65029.1"/>
    </source>
</evidence>
<accession>A0A0F9DTH7</accession>
<organism evidence="1">
    <name type="scientific">marine sediment metagenome</name>
    <dbReference type="NCBI Taxonomy" id="412755"/>
    <lineage>
        <taxon>unclassified sequences</taxon>
        <taxon>metagenomes</taxon>
        <taxon>ecological metagenomes</taxon>
    </lineage>
</organism>
<sequence>MRIGRRSGSKNRVDARLFLVFCLSVGLTAGIVLGNGGDDEGFKKSLGGVFAASQVGYG</sequence>